<keyword evidence="1" id="KW-0472">Membrane</keyword>
<keyword evidence="3" id="KW-1185">Reference proteome</keyword>
<sequence length="111" mass="11485">MAMVVGGGAALLAVLVGGTAMGADLASRAMVTLLAWEPRRLRFLATRYTAVALASLAIGVLLQAITLGLGALTVQPARHLGRRTTRLAAAALARACARCCSWCWPGSPRRG</sequence>
<evidence type="ECO:0008006" key="4">
    <source>
        <dbReference type="Google" id="ProtNLM"/>
    </source>
</evidence>
<evidence type="ECO:0000313" key="2">
    <source>
        <dbReference type="EMBL" id="GMA87548.1"/>
    </source>
</evidence>
<proteinExistence type="predicted"/>
<accession>A0ABQ6JH80</accession>
<name>A0ABQ6JH80_9ACTN</name>
<organism evidence="2 3">
    <name type="scientific">Angustibacter aerolatus</name>
    <dbReference type="NCBI Taxonomy" id="1162965"/>
    <lineage>
        <taxon>Bacteria</taxon>
        <taxon>Bacillati</taxon>
        <taxon>Actinomycetota</taxon>
        <taxon>Actinomycetes</taxon>
        <taxon>Kineosporiales</taxon>
        <taxon>Kineosporiaceae</taxon>
    </lineage>
</organism>
<evidence type="ECO:0000256" key="1">
    <source>
        <dbReference type="SAM" id="Phobius"/>
    </source>
</evidence>
<dbReference type="Proteomes" id="UP001157017">
    <property type="component" value="Unassembled WGS sequence"/>
</dbReference>
<reference evidence="3" key="1">
    <citation type="journal article" date="2019" name="Int. J. Syst. Evol. Microbiol.">
        <title>The Global Catalogue of Microorganisms (GCM) 10K type strain sequencing project: providing services to taxonomists for standard genome sequencing and annotation.</title>
        <authorList>
            <consortium name="The Broad Institute Genomics Platform"/>
            <consortium name="The Broad Institute Genome Sequencing Center for Infectious Disease"/>
            <person name="Wu L."/>
            <person name="Ma J."/>
        </authorList>
    </citation>
    <scope>NUCLEOTIDE SEQUENCE [LARGE SCALE GENOMIC DNA]</scope>
    <source>
        <strain evidence="3">NBRC 108730</strain>
    </source>
</reference>
<feature type="transmembrane region" description="Helical" evidence="1">
    <location>
        <begin position="46"/>
        <end position="74"/>
    </location>
</feature>
<gene>
    <name evidence="2" type="ORF">GCM10025868_27980</name>
</gene>
<comment type="caution">
    <text evidence="2">The sequence shown here is derived from an EMBL/GenBank/DDBJ whole genome shotgun (WGS) entry which is preliminary data.</text>
</comment>
<keyword evidence="1" id="KW-0812">Transmembrane</keyword>
<dbReference type="EMBL" id="BSUZ01000001">
    <property type="protein sequence ID" value="GMA87548.1"/>
    <property type="molecule type" value="Genomic_DNA"/>
</dbReference>
<protein>
    <recommendedName>
        <fullName evidence="4">ABC3 transporter permease protein domain-containing protein</fullName>
    </recommendedName>
</protein>
<evidence type="ECO:0000313" key="3">
    <source>
        <dbReference type="Proteomes" id="UP001157017"/>
    </source>
</evidence>
<keyword evidence="1" id="KW-1133">Transmembrane helix</keyword>